<evidence type="ECO:0000313" key="6">
    <source>
        <dbReference type="Proteomes" id="UP000515129"/>
    </source>
</evidence>
<dbReference type="RefSeq" id="XP_026111791.1">
    <property type="nucleotide sequence ID" value="XM_026256006.1"/>
</dbReference>
<accession>A0A6P6NTC1</accession>
<dbReference type="InterPro" id="IPR013783">
    <property type="entry name" value="Ig-like_fold"/>
</dbReference>
<organism evidence="6 7">
    <name type="scientific">Carassius auratus</name>
    <name type="common">Goldfish</name>
    <dbReference type="NCBI Taxonomy" id="7957"/>
    <lineage>
        <taxon>Eukaryota</taxon>
        <taxon>Metazoa</taxon>
        <taxon>Chordata</taxon>
        <taxon>Craniata</taxon>
        <taxon>Vertebrata</taxon>
        <taxon>Euteleostomi</taxon>
        <taxon>Actinopterygii</taxon>
        <taxon>Neopterygii</taxon>
        <taxon>Teleostei</taxon>
        <taxon>Ostariophysi</taxon>
        <taxon>Cypriniformes</taxon>
        <taxon>Cyprinidae</taxon>
        <taxon>Cyprininae</taxon>
        <taxon>Carassius</taxon>
    </lineage>
</organism>
<keyword evidence="2" id="KW-0472">Membrane</keyword>
<dbReference type="OrthoDB" id="125363at2759"/>
<dbReference type="AlphaFoldDB" id="A0A6P6NTC1"/>
<dbReference type="SUPFAM" id="SSF101912">
    <property type="entry name" value="Sema domain"/>
    <property type="match status" value="1"/>
</dbReference>
<comment type="subcellular location">
    <subcellularLocation>
        <location evidence="1">Membrane</location>
    </subcellularLocation>
</comment>
<dbReference type="InterPro" id="IPR015943">
    <property type="entry name" value="WD40/YVTN_repeat-like_dom_sf"/>
</dbReference>
<dbReference type="GO" id="GO:0005886">
    <property type="term" value="C:plasma membrane"/>
    <property type="evidence" value="ECO:0007669"/>
    <property type="project" value="TreeGrafter"/>
</dbReference>
<dbReference type="GO" id="GO:0030334">
    <property type="term" value="P:regulation of cell migration"/>
    <property type="evidence" value="ECO:0007669"/>
    <property type="project" value="TreeGrafter"/>
</dbReference>
<dbReference type="InterPro" id="IPR031148">
    <property type="entry name" value="Plexin"/>
</dbReference>
<proteinExistence type="predicted"/>
<dbReference type="GO" id="GO:0007411">
    <property type="term" value="P:axon guidance"/>
    <property type="evidence" value="ECO:0007669"/>
    <property type="project" value="UniProtKB-ARBA"/>
</dbReference>
<protein>
    <submittedName>
        <fullName evidence="7">Plexin-A1-like</fullName>
    </submittedName>
</protein>
<keyword evidence="6" id="KW-1185">Reference proteome</keyword>
<dbReference type="GeneID" id="113089412"/>
<sequence>MIQASGLVLWDINEMLMVLLWLVFCQILVNSVSPSRPALLYESVPVSEGSPVLRDTLFSPDLQFIYTLTDRQVTRVPVERCSQYSSCSKCLSSRDPHCGWCVLSHICSRRDRCERADEPQRFTSRVDQCVELTVQPNNISVTVAEVQICLS</sequence>
<dbReference type="InterPro" id="IPR036352">
    <property type="entry name" value="Semap_dom_sf"/>
</dbReference>
<evidence type="ECO:0000259" key="5">
    <source>
        <dbReference type="SMART" id="SM00423"/>
    </source>
</evidence>
<evidence type="ECO:0000256" key="1">
    <source>
        <dbReference type="ARBA" id="ARBA00004370"/>
    </source>
</evidence>
<dbReference type="SMART" id="SM00423">
    <property type="entry name" value="PSI"/>
    <property type="match status" value="1"/>
</dbReference>
<dbReference type="KEGG" id="caua:113089412"/>
<dbReference type="Proteomes" id="UP000515129">
    <property type="component" value="Chromosome 6"/>
</dbReference>
<dbReference type="PANTHER" id="PTHR22625:SF35">
    <property type="entry name" value="PLEXIN-A1"/>
    <property type="match status" value="1"/>
</dbReference>
<dbReference type="InterPro" id="IPR002165">
    <property type="entry name" value="Plexin_repeat"/>
</dbReference>
<name>A0A6P6NTC1_CARAU</name>
<dbReference type="Gene3D" id="2.130.10.10">
    <property type="entry name" value="YVTN repeat-like/Quinoprotein amine dehydrogenase"/>
    <property type="match status" value="1"/>
</dbReference>
<gene>
    <name evidence="7" type="primary">LOC113089412</name>
</gene>
<dbReference type="Gene3D" id="2.60.40.10">
    <property type="entry name" value="Immunoglobulins"/>
    <property type="match status" value="1"/>
</dbReference>
<dbReference type="GO" id="GO:0017154">
    <property type="term" value="F:semaphorin receptor activity"/>
    <property type="evidence" value="ECO:0007669"/>
    <property type="project" value="InterPro"/>
</dbReference>
<feature type="domain" description="PSI" evidence="5">
    <location>
        <begin position="80"/>
        <end position="130"/>
    </location>
</feature>
<evidence type="ECO:0000256" key="2">
    <source>
        <dbReference type="ARBA" id="ARBA00023136"/>
    </source>
</evidence>
<dbReference type="PANTHER" id="PTHR22625">
    <property type="entry name" value="PLEXIN"/>
    <property type="match status" value="1"/>
</dbReference>
<dbReference type="SUPFAM" id="SSF103575">
    <property type="entry name" value="Plexin repeat"/>
    <property type="match status" value="1"/>
</dbReference>
<keyword evidence="4" id="KW-0325">Glycoprotein</keyword>
<dbReference type="GO" id="GO:0002116">
    <property type="term" value="C:semaphorin receptor complex"/>
    <property type="evidence" value="ECO:0007669"/>
    <property type="project" value="TreeGrafter"/>
</dbReference>
<dbReference type="InterPro" id="IPR016201">
    <property type="entry name" value="PSI"/>
</dbReference>
<keyword evidence="3" id="KW-1015">Disulfide bond</keyword>
<reference evidence="7" key="1">
    <citation type="submission" date="2025-08" db="UniProtKB">
        <authorList>
            <consortium name="RefSeq"/>
        </authorList>
    </citation>
    <scope>IDENTIFICATION</scope>
    <source>
        <strain evidence="7">Wakin</strain>
        <tissue evidence="7">Muscle</tissue>
    </source>
</reference>
<evidence type="ECO:0000256" key="4">
    <source>
        <dbReference type="ARBA" id="ARBA00023180"/>
    </source>
</evidence>
<dbReference type="Pfam" id="PF01437">
    <property type="entry name" value="PSI"/>
    <property type="match status" value="1"/>
</dbReference>
<evidence type="ECO:0000313" key="7">
    <source>
        <dbReference type="RefSeq" id="XP_026111791.1"/>
    </source>
</evidence>
<evidence type="ECO:0000256" key="3">
    <source>
        <dbReference type="ARBA" id="ARBA00023157"/>
    </source>
</evidence>